<evidence type="ECO:0000313" key="6">
    <source>
        <dbReference type="EMBL" id="TKD17919.1"/>
    </source>
</evidence>
<feature type="domain" description="Ner winged helix-turn-helix DNA-binding" evidence="5">
    <location>
        <begin position="5"/>
        <end position="77"/>
    </location>
</feature>
<dbReference type="GO" id="GO:0003677">
    <property type="term" value="F:DNA binding"/>
    <property type="evidence" value="ECO:0007669"/>
    <property type="project" value="UniProtKB-KW"/>
</dbReference>
<comment type="similarity">
    <text evidence="1">Belongs to the ner transcriptional regulatory family.</text>
</comment>
<dbReference type="OrthoDB" id="531446at2"/>
<dbReference type="Gene3D" id="1.10.260.40">
    <property type="entry name" value="lambda repressor-like DNA-binding domains"/>
    <property type="match status" value="1"/>
</dbReference>
<evidence type="ECO:0000256" key="2">
    <source>
        <dbReference type="ARBA" id="ARBA00023015"/>
    </source>
</evidence>
<organism evidence="6 7">
    <name type="scientific">Rhodobacter capsulatus</name>
    <name type="common">Rhodopseudomonas capsulata</name>
    <dbReference type="NCBI Taxonomy" id="1061"/>
    <lineage>
        <taxon>Bacteria</taxon>
        <taxon>Pseudomonadati</taxon>
        <taxon>Pseudomonadota</taxon>
        <taxon>Alphaproteobacteria</taxon>
        <taxon>Rhodobacterales</taxon>
        <taxon>Rhodobacter group</taxon>
        <taxon>Rhodobacter</taxon>
    </lineage>
</organism>
<evidence type="ECO:0000256" key="4">
    <source>
        <dbReference type="ARBA" id="ARBA00023163"/>
    </source>
</evidence>
<sequence length="97" mass="10642">MSKIWTKAQIKCALEEKGMTLTGLAILNDMNPSQMRSVWSRPVRPAEKVLAEFLGVAPAELFPTRYPMRKSSLLSAENEALIARKKAGLDPDKGVAA</sequence>
<reference evidence="6 7" key="1">
    <citation type="submission" date="2019-04" db="EMBL/GenBank/DDBJ databases">
        <title>Draft Whole-Genome sequence of the purple photosynthetic bacterium Rhodobacter capsulatus SP108 with an indigenous class A beta-lactamase.</title>
        <authorList>
            <person name="Robertson S."/>
            <person name="Meyer T.E."/>
            <person name="Kyndt J.A."/>
        </authorList>
    </citation>
    <scope>NUCLEOTIDE SEQUENCE [LARGE SCALE GENOMIC DNA]</scope>
    <source>
        <strain evidence="6 7">SP108</strain>
    </source>
</reference>
<keyword evidence="3" id="KW-0238">DNA-binding</keyword>
<evidence type="ECO:0000313" key="7">
    <source>
        <dbReference type="Proteomes" id="UP000310597"/>
    </source>
</evidence>
<dbReference type="InterPro" id="IPR010982">
    <property type="entry name" value="Lambda_DNA-bd_dom_sf"/>
</dbReference>
<dbReference type="Pfam" id="PF13693">
    <property type="entry name" value="HTH_35"/>
    <property type="match status" value="1"/>
</dbReference>
<dbReference type="Proteomes" id="UP000310597">
    <property type="component" value="Unassembled WGS sequence"/>
</dbReference>
<dbReference type="RefSeq" id="WP_136907050.1">
    <property type="nucleotide sequence ID" value="NZ_SWJZ01000050.1"/>
</dbReference>
<proteinExistence type="inferred from homology"/>
<keyword evidence="4" id="KW-0804">Transcription</keyword>
<gene>
    <name evidence="6" type="ORF">FBT96_12300</name>
</gene>
<dbReference type="SUPFAM" id="SSF47413">
    <property type="entry name" value="lambda repressor-like DNA-binding domains"/>
    <property type="match status" value="1"/>
</dbReference>
<accession>A0A4V5PPT3</accession>
<keyword evidence="2" id="KW-0805">Transcription regulation</keyword>
<dbReference type="AlphaFoldDB" id="A0A4V5PPT3"/>
<name>A0A4V5PPT3_RHOCA</name>
<protein>
    <submittedName>
        <fullName evidence="6">Transcriptional regulator</fullName>
    </submittedName>
</protein>
<dbReference type="InterPro" id="IPR038722">
    <property type="entry name" value="Ner_HTH_dom"/>
</dbReference>
<comment type="caution">
    <text evidence="6">The sequence shown here is derived from an EMBL/GenBank/DDBJ whole genome shotgun (WGS) entry which is preliminary data.</text>
</comment>
<evidence type="ECO:0000256" key="1">
    <source>
        <dbReference type="ARBA" id="ARBA00006157"/>
    </source>
</evidence>
<evidence type="ECO:0000256" key="3">
    <source>
        <dbReference type="ARBA" id="ARBA00023125"/>
    </source>
</evidence>
<dbReference type="EMBL" id="SWJZ01000050">
    <property type="protein sequence ID" value="TKD17919.1"/>
    <property type="molecule type" value="Genomic_DNA"/>
</dbReference>
<evidence type="ECO:0000259" key="5">
    <source>
        <dbReference type="Pfam" id="PF13693"/>
    </source>
</evidence>